<organism evidence="1 2">
    <name type="scientific">Syntrophothermus lipocalidus (strain DSM 12680 / TGB-C1)</name>
    <dbReference type="NCBI Taxonomy" id="643648"/>
    <lineage>
        <taxon>Bacteria</taxon>
        <taxon>Bacillati</taxon>
        <taxon>Bacillota</taxon>
        <taxon>Clostridia</taxon>
        <taxon>Eubacteriales</taxon>
        <taxon>Syntrophomonadaceae</taxon>
        <taxon>Syntrophothermus</taxon>
    </lineage>
</organism>
<dbReference type="AlphaFoldDB" id="D7CPF4"/>
<evidence type="ECO:0000313" key="1">
    <source>
        <dbReference type="EMBL" id="ADI02589.1"/>
    </source>
</evidence>
<dbReference type="EMBL" id="CP002048">
    <property type="protein sequence ID" value="ADI02589.1"/>
    <property type="molecule type" value="Genomic_DNA"/>
</dbReference>
<dbReference type="STRING" id="643648.Slip_1834"/>
<keyword evidence="2" id="KW-1185">Reference proteome</keyword>
<protein>
    <submittedName>
        <fullName evidence="1">Uncharacterized protein</fullName>
    </submittedName>
</protein>
<dbReference type="HOGENOM" id="CLU_2358680_0_0_9"/>
<evidence type="ECO:0000313" key="2">
    <source>
        <dbReference type="Proteomes" id="UP000000378"/>
    </source>
</evidence>
<proteinExistence type="predicted"/>
<dbReference type="KEGG" id="slp:Slip_1834"/>
<gene>
    <name evidence="1" type="ordered locus">Slip_1834</name>
</gene>
<reference evidence="1 2" key="2">
    <citation type="journal article" date="2010" name="Stand. Genomic Sci.">
        <title>Complete genome sequence of Syntrophothermus lipocalidus type strain (TGB-C1).</title>
        <authorList>
            <person name="Djao O.D."/>
            <person name="Zhang X."/>
            <person name="Lucas S."/>
            <person name="Lapidus A."/>
            <person name="Del Rio T.G."/>
            <person name="Nolan M."/>
            <person name="Tice H."/>
            <person name="Cheng J.F."/>
            <person name="Han C."/>
            <person name="Tapia R."/>
            <person name="Goodwin L."/>
            <person name="Pitluck S."/>
            <person name="Liolios K."/>
            <person name="Ivanova N."/>
            <person name="Mavromatis K."/>
            <person name="Mikhailova N."/>
            <person name="Ovchinnikova G."/>
            <person name="Pati A."/>
            <person name="Brambilla E."/>
            <person name="Chen A."/>
            <person name="Palaniappan K."/>
            <person name="Land M."/>
            <person name="Hauser L."/>
            <person name="Chang Y.J."/>
            <person name="Jeffries C.D."/>
            <person name="Rohde M."/>
            <person name="Sikorski J."/>
            <person name="Spring S."/>
            <person name="Goker M."/>
            <person name="Detter J.C."/>
            <person name="Woyke T."/>
            <person name="Bristow J."/>
            <person name="Eisen J.A."/>
            <person name="Markowitz V."/>
            <person name="Hugenholtz P."/>
            <person name="Kyrpides N.C."/>
            <person name="Klenk H.P."/>
        </authorList>
    </citation>
    <scope>NUCLEOTIDE SEQUENCE [LARGE SCALE GENOMIC DNA]</scope>
    <source>
        <strain evidence="2">DSM 12680 / TGB-C1</strain>
    </source>
</reference>
<name>D7CPF4_SYNLT</name>
<reference evidence="2" key="1">
    <citation type="journal article" date="2010" name="Stand. Genomic Sci.">
        <title>Complete genome sequence of Syntrophothermus lipocalidus type strain (TGB-C1T).</title>
        <authorList>
            <consortium name="US DOE Joint Genome Institute (JGI-PGF)"/>
            <person name="Djao O."/>
            <person name="Zhang X."/>
            <person name="Lucas S."/>
            <person name="Lapidus A."/>
            <person name="Glavina Del Rio T."/>
            <person name="Nolan M."/>
            <person name="Tice H."/>
            <person name="Cheng J."/>
            <person name="Han C."/>
            <person name="Tapia R."/>
            <person name="Goodwin L."/>
            <person name="Pitluck S."/>
            <person name="Liolios K."/>
            <person name="Ivanova N."/>
            <person name="Mavromatis K."/>
            <person name="Mikhailova N."/>
            <person name="Ovchinnikova G."/>
            <person name="Pati A."/>
            <person name="Brambilla E."/>
            <person name="Chen A."/>
            <person name="Palaniappan K."/>
            <person name="Land M."/>
            <person name="Hauser L."/>
            <person name="Chang Y."/>
            <person name="Jeffries C."/>
            <person name="Rohde M."/>
            <person name="Sikorski J."/>
            <person name="Spring S."/>
            <person name="Goker M."/>
            <person name="Detter J."/>
            <person name="Woyke T."/>
            <person name="Bristow J."/>
            <person name="Eisen J."/>
            <person name="Markowitz V."/>
            <person name="Hugenholtz P."/>
            <person name="Kyrpides N."/>
            <person name="Klenk H."/>
        </authorList>
    </citation>
    <scope>NUCLEOTIDE SEQUENCE [LARGE SCALE GENOMIC DNA]</scope>
    <source>
        <strain evidence="2">DSM 12680 / TGB-C1</strain>
    </source>
</reference>
<accession>D7CPF4</accession>
<sequence>MLTRDEYIHLRNILEDRINEQYDLFLELTDGPNTGCVESAVETLLASISKNVNILMKLADVIESDSMYDNRWLEHLYNRKHEWLNTKTVRDRASAV</sequence>
<dbReference type="RefSeq" id="WP_013175991.1">
    <property type="nucleotide sequence ID" value="NC_014220.1"/>
</dbReference>
<dbReference type="Proteomes" id="UP000000378">
    <property type="component" value="Chromosome"/>
</dbReference>